<dbReference type="Proteomes" id="UP001177023">
    <property type="component" value="Unassembled WGS sequence"/>
</dbReference>
<feature type="region of interest" description="Disordered" evidence="1">
    <location>
        <begin position="183"/>
        <end position="207"/>
    </location>
</feature>
<keyword evidence="4" id="KW-1185">Reference proteome</keyword>
<feature type="chain" id="PRO_5041311320" evidence="2">
    <location>
        <begin position="16"/>
        <end position="523"/>
    </location>
</feature>
<accession>A0AA36G1X9</accession>
<evidence type="ECO:0000256" key="2">
    <source>
        <dbReference type="SAM" id="SignalP"/>
    </source>
</evidence>
<feature type="non-terminal residue" evidence="3">
    <location>
        <position position="523"/>
    </location>
</feature>
<sequence>MRYWLIVFLVGAASAVPIFPRDEQALNETPRPSFALAEKEAAGVEKVPISQGDGSSGGIMKFVESVANHPVLAKVWKFVEEAVKPTTTPSQVVAANQDNRPRSVARAVPTSKVRKLPAGRFVQDDAERFEASLSKDDSAVSLQQDVKPGASGKITDQVWSKQLFGERGVLTEIFHLMDEQRRAAEANAPHEAGKQADSSQQSDSSPKIGANGKFDLAKIFDQIFSGSAKGQLGDSEGTGGQLPEFFGLCNRLSCGDIYKAIDQFRKSEFFSNFQTGLHLIQDPKGWEIIGKALENPELISEFTGNSGLKEMFGSALGGGDGEKEKTAEKSKTQIMPEDGDFGTDFTDIADGLKPKNKVGEEPDVAFSIDEVKETSSGGNADYYSELTKTKEEVVVDHVDVDTVVEPVVQKRDEAVPASRAIEKSDGGLPELSFSVDEDENGESLVIEKSIDVAPPKKDISIPIPKTTPRPLQQRVIRVTNSTVPLKISKLTTKWVPPTSTSPATTRRNFRKDNDYYSMYYDSG</sequence>
<reference evidence="3" key="1">
    <citation type="submission" date="2023-06" db="EMBL/GenBank/DDBJ databases">
        <authorList>
            <person name="Delattre M."/>
        </authorList>
    </citation>
    <scope>NUCLEOTIDE SEQUENCE</scope>
    <source>
        <strain evidence="3">AF72</strain>
    </source>
</reference>
<evidence type="ECO:0000256" key="1">
    <source>
        <dbReference type="SAM" id="MobiDB-lite"/>
    </source>
</evidence>
<name>A0AA36G1X9_9BILA</name>
<proteinExistence type="predicted"/>
<dbReference type="EMBL" id="CATQJA010002640">
    <property type="protein sequence ID" value="CAJ0575670.1"/>
    <property type="molecule type" value="Genomic_DNA"/>
</dbReference>
<protein>
    <submittedName>
        <fullName evidence="3">Uncharacterized protein</fullName>
    </submittedName>
</protein>
<gene>
    <name evidence="3" type="ORF">MSPICULIGERA_LOCUS13979</name>
</gene>
<organism evidence="3 4">
    <name type="scientific">Mesorhabditis spiculigera</name>
    <dbReference type="NCBI Taxonomy" id="96644"/>
    <lineage>
        <taxon>Eukaryota</taxon>
        <taxon>Metazoa</taxon>
        <taxon>Ecdysozoa</taxon>
        <taxon>Nematoda</taxon>
        <taxon>Chromadorea</taxon>
        <taxon>Rhabditida</taxon>
        <taxon>Rhabditina</taxon>
        <taxon>Rhabditomorpha</taxon>
        <taxon>Rhabditoidea</taxon>
        <taxon>Rhabditidae</taxon>
        <taxon>Mesorhabditinae</taxon>
        <taxon>Mesorhabditis</taxon>
    </lineage>
</organism>
<keyword evidence="2" id="KW-0732">Signal</keyword>
<feature type="signal peptide" evidence="2">
    <location>
        <begin position="1"/>
        <end position="15"/>
    </location>
</feature>
<comment type="caution">
    <text evidence="3">The sequence shown here is derived from an EMBL/GenBank/DDBJ whole genome shotgun (WGS) entry which is preliminary data.</text>
</comment>
<evidence type="ECO:0000313" key="3">
    <source>
        <dbReference type="EMBL" id="CAJ0575670.1"/>
    </source>
</evidence>
<evidence type="ECO:0000313" key="4">
    <source>
        <dbReference type="Proteomes" id="UP001177023"/>
    </source>
</evidence>
<dbReference type="AlphaFoldDB" id="A0AA36G1X9"/>